<keyword evidence="3" id="KW-1185">Reference proteome</keyword>
<evidence type="ECO:0000256" key="1">
    <source>
        <dbReference type="SAM" id="MobiDB-lite"/>
    </source>
</evidence>
<dbReference type="Pfam" id="PF17242">
    <property type="entry name" value="DUF5315"/>
    <property type="match status" value="1"/>
</dbReference>
<accession>A0A162JJ83</accession>
<gene>
    <name evidence="2" type="ORF">AAP_00892</name>
</gene>
<evidence type="ECO:0000313" key="3">
    <source>
        <dbReference type="Proteomes" id="UP000242877"/>
    </source>
</evidence>
<dbReference type="OrthoDB" id="4158841at2759"/>
<evidence type="ECO:0000313" key="2">
    <source>
        <dbReference type="EMBL" id="KZZ97249.1"/>
    </source>
</evidence>
<name>A0A162JJ83_9EURO</name>
<protein>
    <submittedName>
        <fullName evidence="2">Uncharacterized protein</fullName>
    </submittedName>
</protein>
<feature type="region of interest" description="Disordered" evidence="1">
    <location>
        <begin position="1"/>
        <end position="94"/>
    </location>
</feature>
<organism evidence="2 3">
    <name type="scientific">Ascosphaera apis ARSEF 7405</name>
    <dbReference type="NCBI Taxonomy" id="392613"/>
    <lineage>
        <taxon>Eukaryota</taxon>
        <taxon>Fungi</taxon>
        <taxon>Dikarya</taxon>
        <taxon>Ascomycota</taxon>
        <taxon>Pezizomycotina</taxon>
        <taxon>Eurotiomycetes</taxon>
        <taxon>Eurotiomycetidae</taxon>
        <taxon>Onygenales</taxon>
        <taxon>Ascosphaeraceae</taxon>
        <taxon>Ascosphaera</taxon>
    </lineage>
</organism>
<dbReference type="Proteomes" id="UP000242877">
    <property type="component" value="Unassembled WGS sequence"/>
</dbReference>
<comment type="caution">
    <text evidence="2">The sequence shown here is derived from an EMBL/GenBank/DDBJ whole genome shotgun (WGS) entry which is preliminary data.</text>
</comment>
<proteinExistence type="predicted"/>
<sequence>MSLSPKSRGYSEMADGQRGPVSGSSRMAHRARAASPQPHAPALFQTAPSPTTSATSVAGGFHPAPLLLSGSSHPAGGSSPHHRKHNSVTPSEMVSPLGSPYLQATRFPSSLPAVTADEEIDSADILWREMQNSLAQVEVSAATNDPVFSTSHLKSLQQLRNKQLALAKAWARSEIDEVAENFGDGNGNGNPLAPTVSASGGRVPPQMTLPAQQDIGRRRLSIEEDVASAHVLDEKTENDLALARKRREANDRYFDRVNSGVLDVVATLEDVALALRAVERESNDIWSDSEESEPHQHRGG</sequence>
<reference evidence="2 3" key="1">
    <citation type="journal article" date="2016" name="Genome Biol. Evol.">
        <title>Divergent and convergent evolution of fungal pathogenicity.</title>
        <authorList>
            <person name="Shang Y."/>
            <person name="Xiao G."/>
            <person name="Zheng P."/>
            <person name="Cen K."/>
            <person name="Zhan S."/>
            <person name="Wang C."/>
        </authorList>
    </citation>
    <scope>NUCLEOTIDE SEQUENCE [LARGE SCALE GENOMIC DNA]</scope>
    <source>
        <strain evidence="2 3">ARSEF 7405</strain>
    </source>
</reference>
<dbReference type="AlphaFoldDB" id="A0A162JJ83"/>
<dbReference type="VEuPathDB" id="FungiDB:AAP_00892"/>
<dbReference type="EMBL" id="AZGZ01000002">
    <property type="protein sequence ID" value="KZZ97249.1"/>
    <property type="molecule type" value="Genomic_DNA"/>
</dbReference>
<feature type="compositionally biased region" description="Low complexity" evidence="1">
    <location>
        <begin position="46"/>
        <end position="79"/>
    </location>
</feature>